<feature type="region of interest" description="Disordered" evidence="1">
    <location>
        <begin position="1"/>
        <end position="21"/>
    </location>
</feature>
<gene>
    <name evidence="2" type="ORF">FDP41_002077</name>
</gene>
<organism evidence="2 3">
    <name type="scientific">Naegleria fowleri</name>
    <name type="common">Brain eating amoeba</name>
    <dbReference type="NCBI Taxonomy" id="5763"/>
    <lineage>
        <taxon>Eukaryota</taxon>
        <taxon>Discoba</taxon>
        <taxon>Heterolobosea</taxon>
        <taxon>Tetramitia</taxon>
        <taxon>Eutetramitia</taxon>
        <taxon>Vahlkampfiidae</taxon>
        <taxon>Naegleria</taxon>
    </lineage>
</organism>
<protein>
    <recommendedName>
        <fullName evidence="4">EF-hand domain-containing protein</fullName>
    </recommendedName>
</protein>
<dbReference type="Proteomes" id="UP000444721">
    <property type="component" value="Unassembled WGS sequence"/>
</dbReference>
<dbReference type="SUPFAM" id="SSF47473">
    <property type="entry name" value="EF-hand"/>
    <property type="match status" value="1"/>
</dbReference>
<dbReference type="PANTHER" id="PTHR38150:SF1">
    <property type="entry name" value="PFU DOMAIN-CONTAINING PROTEIN"/>
    <property type="match status" value="1"/>
</dbReference>
<reference evidence="2 3" key="1">
    <citation type="journal article" date="2019" name="Sci. Rep.">
        <title>Nanopore sequencing improves the draft genome of the human pathogenic amoeba Naegleria fowleri.</title>
        <authorList>
            <person name="Liechti N."/>
            <person name="Schurch N."/>
            <person name="Bruggmann R."/>
            <person name="Wittwer M."/>
        </authorList>
    </citation>
    <scope>NUCLEOTIDE SEQUENCE [LARGE SCALE GENOMIC DNA]</scope>
    <source>
        <strain evidence="2 3">ATCC 30894</strain>
    </source>
</reference>
<dbReference type="RefSeq" id="XP_044563720.1">
    <property type="nucleotide sequence ID" value="XM_044705232.1"/>
</dbReference>
<evidence type="ECO:0000313" key="2">
    <source>
        <dbReference type="EMBL" id="KAF0979007.1"/>
    </source>
</evidence>
<feature type="compositionally biased region" description="Polar residues" evidence="1">
    <location>
        <begin position="472"/>
        <end position="493"/>
    </location>
</feature>
<evidence type="ECO:0000256" key="1">
    <source>
        <dbReference type="SAM" id="MobiDB-lite"/>
    </source>
</evidence>
<accession>A0A6A5BPJ1</accession>
<evidence type="ECO:0008006" key="4">
    <source>
        <dbReference type="Google" id="ProtNLM"/>
    </source>
</evidence>
<feature type="compositionally biased region" description="Basic and acidic residues" evidence="1">
    <location>
        <begin position="682"/>
        <end position="696"/>
    </location>
</feature>
<dbReference type="PANTHER" id="PTHR38150">
    <property type="entry name" value="EF-HAND DOMAIN-CONTAINING PROTEIN"/>
    <property type="match status" value="1"/>
</dbReference>
<evidence type="ECO:0000313" key="3">
    <source>
        <dbReference type="Proteomes" id="UP000444721"/>
    </source>
</evidence>
<dbReference type="EMBL" id="VFQX01000028">
    <property type="protein sequence ID" value="KAF0979007.1"/>
    <property type="molecule type" value="Genomic_DNA"/>
</dbReference>
<dbReference type="VEuPathDB" id="AmoebaDB:FDP41_002077"/>
<feature type="compositionally biased region" description="Polar residues" evidence="1">
    <location>
        <begin position="1"/>
        <end position="11"/>
    </location>
</feature>
<proteinExistence type="predicted"/>
<feature type="region of interest" description="Disordered" evidence="1">
    <location>
        <begin position="680"/>
        <end position="782"/>
    </location>
</feature>
<dbReference type="Gene3D" id="1.10.238.10">
    <property type="entry name" value="EF-hand"/>
    <property type="match status" value="1"/>
</dbReference>
<dbReference type="AlphaFoldDB" id="A0A6A5BPJ1"/>
<name>A0A6A5BPJ1_NAEFO</name>
<feature type="region of interest" description="Disordered" evidence="1">
    <location>
        <begin position="59"/>
        <end position="82"/>
    </location>
</feature>
<feature type="compositionally biased region" description="Basic and acidic residues" evidence="1">
    <location>
        <begin position="755"/>
        <end position="766"/>
    </location>
</feature>
<comment type="caution">
    <text evidence="2">The sequence shown here is derived from an EMBL/GenBank/DDBJ whole genome shotgun (WGS) entry which is preliminary data.</text>
</comment>
<dbReference type="VEuPathDB" id="AmoebaDB:NfTy_034230"/>
<dbReference type="InterPro" id="IPR011992">
    <property type="entry name" value="EF-hand-dom_pair"/>
</dbReference>
<keyword evidence="3" id="KW-1185">Reference proteome</keyword>
<dbReference type="GeneID" id="68109295"/>
<feature type="region of interest" description="Disordered" evidence="1">
    <location>
        <begin position="468"/>
        <end position="493"/>
    </location>
</feature>
<feature type="region of interest" description="Disordered" evidence="1">
    <location>
        <begin position="206"/>
        <end position="244"/>
    </location>
</feature>
<dbReference type="OMA" id="QWQTRTL"/>
<sequence>MSQNMSTTMSRSPGVARALSPSTITADYQLYGKKKPHTVYTEQELKECTFKPKISENVSVQSYQGRSDDNSDQSKVLLHDLTSDPVQERTKQILEQREKRIKEIRSRLEEQKQLTFKPSISEYEFRGKVSSEDKYIVKYHNCLKRTNFMESIDEQIQKRREFLEKCELERKLREEKESVASFTPHITETSKQLGARGGNVFDRLFTTPKKVPSDGQSEMDLNSTAISSDSKSKSVRGESMTPSADEKLYLQAKEREQKRKQIEEEAFEQARRLQEFKVNEKSEEFLRAKLIKDLAKAFKDCPREDDLLLSFSEFEKVLSNLSLSASKKEDQRIIDDIWKLMDSGSGKVHFEKYLSIMMAIFDKNLISKSEEHLREQLEELGQSIKKLSINKIAFTKINEERFEKIKKETDKDLTFKPNINATTPKKQRENNNETLDAKNEPRYLKLMKHHNEMEEKMKRDREAWEKKKMSDCTFQPRTNSAKKSYGQNHNSNASSVSRFDMLYQMANKPKKPLTEKTAAEKEIEECTFHPDTSSTKKVNLSKSVDFDSIKGFKETIGRIRRGNEERERLFNYFNNVREKANTTTEDFKNKKTEFRPFSFQLDKRKKSKPLLYMDVNLGVGKSGRLAIHEGDSAEDLAANFAKTYKLDEMLQKRLEQLIQHHMDMHEQALENDVSLKTGTSNFEKEHTNDDVQKENVKPPAHSVASENSKVNGDDPRRTTLTASLDEHDDEFKSVIVPTKSARPPRSKTPTPKNDFNLRKSYDDSKRSKTPTSISYKSKMHLK</sequence>
<dbReference type="OrthoDB" id="313258at2759"/>
<dbReference type="VEuPathDB" id="AmoebaDB:NF0057590"/>